<protein>
    <submittedName>
        <fullName evidence="1">Uncharacterized protein</fullName>
    </submittedName>
</protein>
<name>A0A139AA31_GONPJ</name>
<reference evidence="1 2" key="1">
    <citation type="journal article" date="2015" name="Genome Biol. Evol.">
        <title>Phylogenomic analyses indicate that early fungi evolved digesting cell walls of algal ancestors of land plants.</title>
        <authorList>
            <person name="Chang Y."/>
            <person name="Wang S."/>
            <person name="Sekimoto S."/>
            <person name="Aerts A.L."/>
            <person name="Choi C."/>
            <person name="Clum A."/>
            <person name="LaButti K.M."/>
            <person name="Lindquist E.A."/>
            <person name="Yee Ngan C."/>
            <person name="Ohm R.A."/>
            <person name="Salamov A.A."/>
            <person name="Grigoriev I.V."/>
            <person name="Spatafora J.W."/>
            <person name="Berbee M.L."/>
        </authorList>
    </citation>
    <scope>NUCLEOTIDE SEQUENCE [LARGE SCALE GENOMIC DNA]</scope>
    <source>
        <strain evidence="1 2">JEL478</strain>
    </source>
</reference>
<evidence type="ECO:0000313" key="1">
    <source>
        <dbReference type="EMBL" id="KXS13355.1"/>
    </source>
</evidence>
<dbReference type="AlphaFoldDB" id="A0A139AA31"/>
<gene>
    <name evidence="1" type="ORF">M427DRAFT_33955</name>
</gene>
<accession>A0A139AA31</accession>
<sequence>MSLFTSSRTSKVSDNKAKPLVTVTGFAIDRSVGNWTKGGKYYHIKDSTGNETVFTFKVEAEPLECAKFVAAEMGKRGVKISSELVDAMVAKDNDKDAVALH</sequence>
<organism evidence="1 2">
    <name type="scientific">Gonapodya prolifera (strain JEL478)</name>
    <name type="common">Monoblepharis prolifera</name>
    <dbReference type="NCBI Taxonomy" id="1344416"/>
    <lineage>
        <taxon>Eukaryota</taxon>
        <taxon>Fungi</taxon>
        <taxon>Fungi incertae sedis</taxon>
        <taxon>Chytridiomycota</taxon>
        <taxon>Chytridiomycota incertae sedis</taxon>
        <taxon>Monoblepharidomycetes</taxon>
        <taxon>Monoblepharidales</taxon>
        <taxon>Gonapodyaceae</taxon>
        <taxon>Gonapodya</taxon>
    </lineage>
</organism>
<evidence type="ECO:0000313" key="2">
    <source>
        <dbReference type="Proteomes" id="UP000070544"/>
    </source>
</evidence>
<dbReference type="Proteomes" id="UP000070544">
    <property type="component" value="Unassembled WGS sequence"/>
</dbReference>
<dbReference type="EMBL" id="KQ965778">
    <property type="protein sequence ID" value="KXS13355.1"/>
    <property type="molecule type" value="Genomic_DNA"/>
</dbReference>
<proteinExistence type="predicted"/>
<keyword evidence="2" id="KW-1185">Reference proteome</keyword>